<evidence type="ECO:0000256" key="1">
    <source>
        <dbReference type="PIRSR" id="PIRSR640198-1"/>
    </source>
</evidence>
<evidence type="ECO:0000256" key="3">
    <source>
        <dbReference type="PIRSR" id="PIRSR640198-3"/>
    </source>
</evidence>
<gene>
    <name evidence="5" type="ORF">DFP81_102163</name>
</gene>
<dbReference type="AlphaFoldDB" id="A0A3E0DRA1"/>
<dbReference type="InterPro" id="IPR036388">
    <property type="entry name" value="WH-like_DNA-bd_sf"/>
</dbReference>
<dbReference type="InterPro" id="IPR040198">
    <property type="entry name" value="Fido_containing"/>
</dbReference>
<evidence type="ECO:0000313" key="6">
    <source>
        <dbReference type="Proteomes" id="UP000256542"/>
    </source>
</evidence>
<feature type="binding site" evidence="2">
    <location>
        <begin position="247"/>
        <end position="248"/>
    </location>
    <ligand>
        <name>ATP</name>
        <dbReference type="ChEBI" id="CHEBI:30616"/>
    </ligand>
</feature>
<evidence type="ECO:0000256" key="2">
    <source>
        <dbReference type="PIRSR" id="PIRSR640198-2"/>
    </source>
</evidence>
<dbReference type="GO" id="GO:0005524">
    <property type="term" value="F:ATP binding"/>
    <property type="evidence" value="ECO:0007669"/>
    <property type="project" value="UniProtKB-KW"/>
</dbReference>
<dbReference type="PANTHER" id="PTHR13504">
    <property type="entry name" value="FIDO DOMAIN-CONTAINING PROTEIN DDB_G0283145"/>
    <property type="match status" value="1"/>
</dbReference>
<evidence type="ECO:0000313" key="5">
    <source>
        <dbReference type="EMBL" id="REG85630.1"/>
    </source>
</evidence>
<comment type="caution">
    <text evidence="5">The sequence shown here is derived from an EMBL/GenBank/DDBJ whole genome shotgun (WGS) entry which is preliminary data.</text>
</comment>
<keyword evidence="2" id="KW-0547">Nucleotide-binding</keyword>
<name>A0A3E0DRA1_9GAMM</name>
<reference evidence="5 6" key="1">
    <citation type="submission" date="2018-08" db="EMBL/GenBank/DDBJ databases">
        <title>Genomic Encyclopedia of Type Strains, Phase III (KMG-III): the genomes of soil and plant-associated and newly described type strains.</title>
        <authorList>
            <person name="Whitman W."/>
        </authorList>
    </citation>
    <scope>NUCLEOTIDE SEQUENCE [LARGE SCALE GENOMIC DNA]</scope>
    <source>
        <strain evidence="5 6">CECT 7375</strain>
    </source>
</reference>
<dbReference type="InterPro" id="IPR025230">
    <property type="entry name" value="DUF4172"/>
</dbReference>
<dbReference type="SUPFAM" id="SSF140931">
    <property type="entry name" value="Fic-like"/>
    <property type="match status" value="1"/>
</dbReference>
<protein>
    <submittedName>
        <fullName evidence="5">Fic family protein</fullName>
    </submittedName>
</protein>
<dbReference type="Pfam" id="PF13776">
    <property type="entry name" value="DUF4172"/>
    <property type="match status" value="1"/>
</dbReference>
<dbReference type="Proteomes" id="UP000256542">
    <property type="component" value="Unassembled WGS sequence"/>
</dbReference>
<feature type="domain" description="Fido" evidence="4">
    <location>
        <begin position="112"/>
        <end position="270"/>
    </location>
</feature>
<keyword evidence="6" id="KW-1185">Reference proteome</keyword>
<feature type="site" description="Important for autoinhibition of adenylyltransferase activity" evidence="3">
    <location>
        <position position="63"/>
    </location>
</feature>
<dbReference type="OrthoDB" id="9807853at2"/>
<dbReference type="Pfam" id="PF02661">
    <property type="entry name" value="Fic"/>
    <property type="match status" value="1"/>
</dbReference>
<dbReference type="RefSeq" id="WP_115896419.1">
    <property type="nucleotide sequence ID" value="NZ_QUNG01000002.1"/>
</dbReference>
<sequence length="370" mass="42260">MWIWEQENWPNFVWDKNVIEPKLRDIRFRQGILLGKMSGQPKDQKQSMLDTLLANIIHSSAIEGEKLNAFSVRSSLANKLGVSEEKPSPTSERTDGLAEMMLDAVENLDAPLTLERILNWHKRLFPEGYTLFNPVMGGQLRGDEPMQVVSGRIDKPRVHFEAPSRDVLETELEVFIRWFNDSREDPALDPLLRAAITHLWFVTLHPLDDGNGRITRLVTDLALAQAERQSVRFYAMSVAILANRNRYYEILEQSQKGDLDITAWLMWFLNTLGETFTSVLEEIGQTILKNNFWLNIDQTQLSLEQVKVLNRMLDGDFDQGINTSQYHKVAKVSKPTASRHLATLVALGCLVKSDAGGRSTRYKLAHFKLQ</sequence>
<organism evidence="5 6">
    <name type="scientific">Marinomonas pollencensis</name>
    <dbReference type="NCBI Taxonomy" id="491954"/>
    <lineage>
        <taxon>Bacteria</taxon>
        <taxon>Pseudomonadati</taxon>
        <taxon>Pseudomonadota</taxon>
        <taxon>Gammaproteobacteria</taxon>
        <taxon>Oceanospirillales</taxon>
        <taxon>Oceanospirillaceae</taxon>
        <taxon>Marinomonas</taxon>
    </lineage>
</organism>
<proteinExistence type="predicted"/>
<feature type="binding site" evidence="2">
    <location>
        <begin position="209"/>
        <end position="216"/>
    </location>
    <ligand>
        <name>ATP</name>
        <dbReference type="ChEBI" id="CHEBI:30616"/>
    </ligand>
</feature>
<accession>A0A3E0DRA1</accession>
<feature type="active site" evidence="1">
    <location>
        <position position="205"/>
    </location>
</feature>
<dbReference type="InterPro" id="IPR003812">
    <property type="entry name" value="Fido"/>
</dbReference>
<dbReference type="InterPro" id="IPR036597">
    <property type="entry name" value="Fido-like_dom_sf"/>
</dbReference>
<dbReference type="Gene3D" id="1.10.10.10">
    <property type="entry name" value="Winged helix-like DNA-binding domain superfamily/Winged helix DNA-binding domain"/>
    <property type="match status" value="1"/>
</dbReference>
<evidence type="ECO:0000259" key="4">
    <source>
        <dbReference type="PROSITE" id="PS51459"/>
    </source>
</evidence>
<keyword evidence="2" id="KW-0067">ATP-binding</keyword>
<dbReference type="PANTHER" id="PTHR13504:SF33">
    <property type="entry name" value="FIC FAMILY PROTEIN"/>
    <property type="match status" value="1"/>
</dbReference>
<dbReference type="EMBL" id="QUNG01000002">
    <property type="protein sequence ID" value="REG85630.1"/>
    <property type="molecule type" value="Genomic_DNA"/>
</dbReference>
<dbReference type="Gene3D" id="1.10.3290.10">
    <property type="entry name" value="Fido-like domain"/>
    <property type="match status" value="1"/>
</dbReference>
<dbReference type="PROSITE" id="PS51459">
    <property type="entry name" value="FIDO"/>
    <property type="match status" value="1"/>
</dbReference>